<dbReference type="InterPro" id="IPR017452">
    <property type="entry name" value="GPCR_Rhodpsn_7TM"/>
</dbReference>
<gene>
    <name evidence="12" type="primary">ADRA1D</name>
</gene>
<keyword evidence="3 9" id="KW-0812">Transmembrane</keyword>
<feature type="transmembrane region" description="Helical" evidence="10">
    <location>
        <begin position="184"/>
        <end position="205"/>
    </location>
</feature>
<evidence type="ECO:0000256" key="10">
    <source>
        <dbReference type="SAM" id="Phobius"/>
    </source>
</evidence>
<dbReference type="GO" id="GO:0005886">
    <property type="term" value="C:plasma membrane"/>
    <property type="evidence" value="ECO:0007669"/>
    <property type="project" value="UniProtKB-SubCell"/>
</dbReference>
<feature type="transmembrane region" description="Helical" evidence="10">
    <location>
        <begin position="102"/>
        <end position="123"/>
    </location>
</feature>
<keyword evidence="13" id="KW-1185">Reference proteome</keyword>
<dbReference type="Ensembl" id="ENSDCDT00010019664.1">
    <property type="protein sequence ID" value="ENSDCDP00010018581.1"/>
    <property type="gene ID" value="ENSDCDG00010008397.1"/>
</dbReference>
<dbReference type="InterPro" id="IPR000276">
    <property type="entry name" value="GPCR_Rhodpsn"/>
</dbReference>
<feature type="transmembrane region" description="Helical" evidence="10">
    <location>
        <begin position="28"/>
        <end position="53"/>
    </location>
</feature>
<feature type="transmembrane region" description="Helical" evidence="10">
    <location>
        <begin position="144"/>
        <end position="164"/>
    </location>
</feature>
<dbReference type="GO" id="GO:0043410">
    <property type="term" value="P:positive regulation of MAPK cascade"/>
    <property type="evidence" value="ECO:0007669"/>
    <property type="project" value="TreeGrafter"/>
</dbReference>
<feature type="transmembrane region" description="Helical" evidence="10">
    <location>
        <begin position="74"/>
        <end position="96"/>
    </location>
</feature>
<dbReference type="GO" id="GO:0007200">
    <property type="term" value="P:phospholipase C-activating G protein-coupled receptor signaling pathway"/>
    <property type="evidence" value="ECO:0007669"/>
    <property type="project" value="TreeGrafter"/>
</dbReference>
<evidence type="ECO:0000259" key="11">
    <source>
        <dbReference type="PROSITE" id="PS50262"/>
    </source>
</evidence>
<dbReference type="SUPFAM" id="SSF81321">
    <property type="entry name" value="Family A G protein-coupled receptor-like"/>
    <property type="match status" value="1"/>
</dbReference>
<dbReference type="InterPro" id="IPR002233">
    <property type="entry name" value="ADR_fam"/>
</dbReference>
<comment type="similarity">
    <text evidence="9">Belongs to the G-protein coupled receptor 1 family.</text>
</comment>
<reference evidence="12 13" key="1">
    <citation type="submission" date="2020-06" db="EMBL/GenBank/DDBJ databases">
        <authorList>
            <consortium name="Wellcome Sanger Institute Data Sharing"/>
        </authorList>
    </citation>
    <scope>NUCLEOTIDE SEQUENCE [LARGE SCALE GENOMIC DNA]</scope>
</reference>
<evidence type="ECO:0000256" key="2">
    <source>
        <dbReference type="ARBA" id="ARBA00022475"/>
    </source>
</evidence>
<proteinExistence type="inferred from homology"/>
<evidence type="ECO:0000313" key="12">
    <source>
        <dbReference type="Ensembl" id="ENSDCDP00010018581.1"/>
    </source>
</evidence>
<feature type="transmembrane region" description="Helical" evidence="10">
    <location>
        <begin position="307"/>
        <end position="327"/>
    </location>
</feature>
<reference evidence="12" key="3">
    <citation type="submission" date="2025-09" db="UniProtKB">
        <authorList>
            <consortium name="Ensembl"/>
        </authorList>
    </citation>
    <scope>IDENTIFICATION</scope>
</reference>
<dbReference type="PROSITE" id="PS50262">
    <property type="entry name" value="G_PROTEIN_RECEP_F1_2"/>
    <property type="match status" value="1"/>
</dbReference>
<protein>
    <recommendedName>
        <fullName evidence="11">G-protein coupled receptors family 1 profile domain-containing protein</fullName>
    </recommendedName>
</protein>
<dbReference type="GO" id="GO:0004937">
    <property type="term" value="F:alpha1-adrenergic receptor activity"/>
    <property type="evidence" value="ECO:0007669"/>
    <property type="project" value="TreeGrafter"/>
</dbReference>
<comment type="subcellular location">
    <subcellularLocation>
        <location evidence="1">Cell membrane</location>
        <topology evidence="1">Multi-pass membrane protein</topology>
    </subcellularLocation>
</comment>
<dbReference type="PROSITE" id="PS00237">
    <property type="entry name" value="G_PROTEIN_RECEP_F1_1"/>
    <property type="match status" value="1"/>
</dbReference>
<evidence type="ECO:0000256" key="9">
    <source>
        <dbReference type="RuleBase" id="RU000688"/>
    </source>
</evidence>
<keyword evidence="8 9" id="KW-0807">Transducer</keyword>
<dbReference type="GO" id="GO:0007204">
    <property type="term" value="P:positive regulation of cytosolic calcium ion concentration"/>
    <property type="evidence" value="ECO:0007669"/>
    <property type="project" value="TreeGrafter"/>
</dbReference>
<dbReference type="Gene3D" id="1.20.1070.10">
    <property type="entry name" value="Rhodopsin 7-helix transmembrane proteins"/>
    <property type="match status" value="1"/>
</dbReference>
<dbReference type="GO" id="GO:0071880">
    <property type="term" value="P:adenylate cyclase-activating adrenergic receptor signaling pathway"/>
    <property type="evidence" value="ECO:0007669"/>
    <property type="project" value="TreeGrafter"/>
</dbReference>
<evidence type="ECO:0000256" key="3">
    <source>
        <dbReference type="ARBA" id="ARBA00022692"/>
    </source>
</evidence>
<keyword evidence="2" id="KW-1003">Cell membrane</keyword>
<dbReference type="Proteomes" id="UP000694580">
    <property type="component" value="Chromosome 2"/>
</dbReference>
<feature type="transmembrane region" description="Helical" evidence="10">
    <location>
        <begin position="424"/>
        <end position="451"/>
    </location>
</feature>
<evidence type="ECO:0000256" key="8">
    <source>
        <dbReference type="ARBA" id="ARBA00023224"/>
    </source>
</evidence>
<dbReference type="GO" id="GO:0045907">
    <property type="term" value="P:positive regulation of vasoconstriction"/>
    <property type="evidence" value="ECO:0007669"/>
    <property type="project" value="TreeGrafter"/>
</dbReference>
<keyword evidence="4 10" id="KW-1133">Transmembrane helix</keyword>
<reference evidence="12" key="2">
    <citation type="submission" date="2025-08" db="UniProtKB">
        <authorList>
            <consortium name="Ensembl"/>
        </authorList>
    </citation>
    <scope>IDENTIFICATION</scope>
</reference>
<evidence type="ECO:0000256" key="4">
    <source>
        <dbReference type="ARBA" id="ARBA00022989"/>
    </source>
</evidence>
<dbReference type="PANTHER" id="PTHR24248">
    <property type="entry name" value="ADRENERGIC RECEPTOR-RELATED G-PROTEIN COUPLED RECEPTOR"/>
    <property type="match status" value="1"/>
</dbReference>
<evidence type="ECO:0000256" key="5">
    <source>
        <dbReference type="ARBA" id="ARBA00023040"/>
    </source>
</evidence>
<dbReference type="AlphaFoldDB" id="A0AAY4BF59"/>
<evidence type="ECO:0000256" key="6">
    <source>
        <dbReference type="ARBA" id="ARBA00023136"/>
    </source>
</evidence>
<name>A0AAY4BF59_9TELE</name>
<dbReference type="GO" id="GO:0007267">
    <property type="term" value="P:cell-cell signaling"/>
    <property type="evidence" value="ECO:0007669"/>
    <property type="project" value="TreeGrafter"/>
</dbReference>
<sequence>MVVFAGNLSAWNQSMVPCPHLTLKPRSVGVACLLAAFISLAALGNALVILSVLYNRQLQTATNFFTGNLALADLLLSVCVLPFSATLEVLGCWPFGRAFCDVWAALDVLCCTASILSVCAIAVDRYVAVRHSLHYRIMVTRGRAAVALAFIWAVCAGLSVPPLLGWKEVPPNDTSVCTVTQEPGYALFSSLLSFYLPLAVVLAVYSQVYVVVRRTTLSLQTGVKRHRDYGDGATEVVLRIHRRGALVMDERGRSRRAHTRWLLRFSREKKAAKNLAVVVGIFILCWLPFFLILPLGSVFPALRPSEVVFKVVFWLGYSNSCINPFIYPCSNLEFRRAFSRLLRFPRHRRAPQHSSLSGSTRELSRGQQPNLRNSLFLQMKDDDISDVWGRVQLWCLCLLLYFNIDYEHIQNMLLNSGTTTPALFIYSLCTKSTSFCQHNAFMIVIYIIYLITNEMQ</sequence>
<evidence type="ECO:0000256" key="7">
    <source>
        <dbReference type="ARBA" id="ARBA00023170"/>
    </source>
</evidence>
<dbReference type="SMART" id="SM01381">
    <property type="entry name" value="7TM_GPCR_Srsx"/>
    <property type="match status" value="1"/>
</dbReference>
<dbReference type="PRINTS" id="PR00237">
    <property type="entry name" value="GPCRRHODOPSN"/>
</dbReference>
<evidence type="ECO:0000313" key="13">
    <source>
        <dbReference type="Proteomes" id="UP000694580"/>
    </source>
</evidence>
<feature type="transmembrane region" description="Helical" evidence="10">
    <location>
        <begin position="274"/>
        <end position="295"/>
    </location>
</feature>
<dbReference type="PRINTS" id="PR01103">
    <property type="entry name" value="ADRENERGICR"/>
</dbReference>
<accession>A0AAY4BF59</accession>
<dbReference type="Pfam" id="PF00001">
    <property type="entry name" value="7tm_1"/>
    <property type="match status" value="1"/>
</dbReference>
<organism evidence="12 13">
    <name type="scientific">Denticeps clupeoides</name>
    <name type="common">denticle herring</name>
    <dbReference type="NCBI Taxonomy" id="299321"/>
    <lineage>
        <taxon>Eukaryota</taxon>
        <taxon>Metazoa</taxon>
        <taxon>Chordata</taxon>
        <taxon>Craniata</taxon>
        <taxon>Vertebrata</taxon>
        <taxon>Euteleostomi</taxon>
        <taxon>Actinopterygii</taxon>
        <taxon>Neopterygii</taxon>
        <taxon>Teleostei</taxon>
        <taxon>Clupei</taxon>
        <taxon>Clupeiformes</taxon>
        <taxon>Denticipitoidei</taxon>
        <taxon>Denticipitidae</taxon>
        <taxon>Denticeps</taxon>
    </lineage>
</organism>
<dbReference type="GeneTree" id="ENSGT00940000160795"/>
<evidence type="ECO:0000256" key="1">
    <source>
        <dbReference type="ARBA" id="ARBA00004651"/>
    </source>
</evidence>
<dbReference type="PANTHER" id="PTHR24248:SF14">
    <property type="entry name" value="ALPHA-1D ADRENERGIC RECEPTOR"/>
    <property type="match status" value="1"/>
</dbReference>
<feature type="domain" description="G-protein coupled receptors family 1 profile" evidence="11">
    <location>
        <begin position="44"/>
        <end position="327"/>
    </location>
</feature>
<keyword evidence="5 9" id="KW-0297">G-protein coupled receptor</keyword>
<keyword evidence="7 9" id="KW-0675">Receptor</keyword>
<keyword evidence="6 10" id="KW-0472">Membrane</keyword>